<sequence length="128" mass="14815">MQKATCGGIVVLYGDSKVQKWNLLRILYRTMVPDICSLLYSYTSDIDMDSRDIDYPSEVVVYGDLPPCGRNNLTEQVLRYLLLVRRPNLTEQVDMFRRNRQHGHLVYGSILKYKNLRVLDLGKCSSPK</sequence>
<name>A0ABD2Z4G2_9GENT</name>
<dbReference type="Proteomes" id="UP001630127">
    <property type="component" value="Unassembled WGS sequence"/>
</dbReference>
<keyword evidence="2" id="KW-1185">Reference proteome</keyword>
<dbReference type="EMBL" id="JBJUIK010000011">
    <property type="protein sequence ID" value="KAL3514013.1"/>
    <property type="molecule type" value="Genomic_DNA"/>
</dbReference>
<gene>
    <name evidence="1" type="ORF">ACH5RR_026730</name>
</gene>
<organism evidence="1 2">
    <name type="scientific">Cinchona calisaya</name>
    <dbReference type="NCBI Taxonomy" id="153742"/>
    <lineage>
        <taxon>Eukaryota</taxon>
        <taxon>Viridiplantae</taxon>
        <taxon>Streptophyta</taxon>
        <taxon>Embryophyta</taxon>
        <taxon>Tracheophyta</taxon>
        <taxon>Spermatophyta</taxon>
        <taxon>Magnoliopsida</taxon>
        <taxon>eudicotyledons</taxon>
        <taxon>Gunneridae</taxon>
        <taxon>Pentapetalae</taxon>
        <taxon>asterids</taxon>
        <taxon>lamiids</taxon>
        <taxon>Gentianales</taxon>
        <taxon>Rubiaceae</taxon>
        <taxon>Cinchonoideae</taxon>
        <taxon>Cinchoneae</taxon>
        <taxon>Cinchona</taxon>
    </lineage>
</organism>
<reference evidence="1 2" key="1">
    <citation type="submission" date="2024-11" db="EMBL/GenBank/DDBJ databases">
        <title>A near-complete genome assembly of Cinchona calisaya.</title>
        <authorList>
            <person name="Lian D.C."/>
            <person name="Zhao X.W."/>
            <person name="Wei L."/>
        </authorList>
    </citation>
    <scope>NUCLEOTIDE SEQUENCE [LARGE SCALE GENOMIC DNA]</scope>
    <source>
        <tissue evidence="1">Nenye</tissue>
    </source>
</reference>
<proteinExistence type="predicted"/>
<evidence type="ECO:0000313" key="2">
    <source>
        <dbReference type="Proteomes" id="UP001630127"/>
    </source>
</evidence>
<comment type="caution">
    <text evidence="1">The sequence shown here is derived from an EMBL/GenBank/DDBJ whole genome shotgun (WGS) entry which is preliminary data.</text>
</comment>
<accession>A0ABD2Z4G2</accession>
<protein>
    <submittedName>
        <fullName evidence="1">Uncharacterized protein</fullName>
    </submittedName>
</protein>
<evidence type="ECO:0000313" key="1">
    <source>
        <dbReference type="EMBL" id="KAL3514013.1"/>
    </source>
</evidence>
<dbReference type="AlphaFoldDB" id="A0ABD2Z4G2"/>